<dbReference type="InterPro" id="IPR043876">
    <property type="entry name" value="DUF5856"/>
</dbReference>
<dbReference type="Proteomes" id="UP000465071">
    <property type="component" value="Segment"/>
</dbReference>
<proteinExistence type="predicted"/>
<accession>A0A6B9Y159</accession>
<gene>
    <name evidence="1" type="ORF">CPT_CIP9_216</name>
</gene>
<dbReference type="Pfam" id="PF19174">
    <property type="entry name" value="DUF5856"/>
    <property type="match status" value="1"/>
</dbReference>
<name>A0A6B9Y159_9CAUD</name>
<organism evidence="1 2">
    <name type="scientific">Enterobacter phage vB_EclM_CIP9</name>
    <dbReference type="NCBI Taxonomy" id="2696340"/>
    <lineage>
        <taxon>Viruses</taxon>
        <taxon>Duplodnaviria</taxon>
        <taxon>Heunggongvirae</taxon>
        <taxon>Uroviricota</taxon>
        <taxon>Caudoviricetes</taxon>
        <taxon>Pantevenvirales</taxon>
        <taxon>Straboviridae</taxon>
        <taxon>Tevenvirinae</taxon>
        <taxon>Kanagawavirus</taxon>
        <taxon>Kanagawavirus cipnine</taxon>
    </lineage>
</organism>
<reference evidence="2" key="1">
    <citation type="submission" date="2019-12" db="EMBL/GenBank/DDBJ databases">
        <authorList>
            <person name="Wang K."/>
            <person name="Tamayo M.G."/>
            <person name="Penner T.V."/>
            <person name="Cook B.W.M."/>
            <person name="Court D.A."/>
            <person name="Theriault S.S."/>
        </authorList>
    </citation>
    <scope>NUCLEOTIDE SEQUENCE [LARGE SCALE GENOMIC DNA]</scope>
</reference>
<dbReference type="EMBL" id="MN882610">
    <property type="protein sequence ID" value="QHS01752.1"/>
    <property type="molecule type" value="Genomic_DNA"/>
</dbReference>
<evidence type="ECO:0000313" key="1">
    <source>
        <dbReference type="EMBL" id="QHS01752.1"/>
    </source>
</evidence>
<keyword evidence="2" id="KW-1185">Reference proteome</keyword>
<evidence type="ECO:0000313" key="2">
    <source>
        <dbReference type="Proteomes" id="UP000465071"/>
    </source>
</evidence>
<sequence>MKFNDFVKGKGTEVDQFIGWLLASTAYVKSAHLETDSYARHKAYDFYYAEIQPLIDKFSEQYLGFSGKPYVASLPSASQMPKDTIKFMDEMIKCAEPIYDKTPRALHSVLDDIVGVCYQTKYLLSLK</sequence>
<protein>
    <submittedName>
        <fullName evidence="1">Uncharacterized protein</fullName>
    </submittedName>
</protein>